<dbReference type="PROSITE" id="PS50086">
    <property type="entry name" value="TBC_RABGAP"/>
    <property type="match status" value="1"/>
</dbReference>
<protein>
    <submittedName>
        <fullName evidence="3">GTPase activating protein</fullName>
    </submittedName>
</protein>
<dbReference type="Gene3D" id="1.10.472.80">
    <property type="entry name" value="Ypt/Rab-GAP domain of gyp1p, domain 3"/>
    <property type="match status" value="1"/>
</dbReference>
<dbReference type="SUPFAM" id="SSF47923">
    <property type="entry name" value="Ypt/Rab-GAP domain of gyp1p"/>
    <property type="match status" value="2"/>
</dbReference>
<dbReference type="GO" id="GO:0005096">
    <property type="term" value="F:GTPase activator activity"/>
    <property type="evidence" value="ECO:0007669"/>
    <property type="project" value="TreeGrafter"/>
</dbReference>
<dbReference type="PANTHER" id="PTHR47219">
    <property type="entry name" value="RAB GTPASE-ACTIVATING PROTEIN 1-LIKE"/>
    <property type="match status" value="1"/>
</dbReference>
<evidence type="ECO:0000313" key="4">
    <source>
        <dbReference type="Proteomes" id="UP000001861"/>
    </source>
</evidence>
<dbReference type="eggNOG" id="KOG1102">
    <property type="taxonomic scope" value="Eukaryota"/>
</dbReference>
<feature type="region of interest" description="Disordered" evidence="1">
    <location>
        <begin position="1"/>
        <end position="384"/>
    </location>
</feature>
<dbReference type="STRING" id="240176.A8N3R7"/>
<gene>
    <name evidence="3" type="ORF">CC1G_00588</name>
</gene>
<feature type="compositionally biased region" description="Pro residues" evidence="1">
    <location>
        <begin position="306"/>
        <end position="317"/>
    </location>
</feature>
<dbReference type="SMART" id="SM00164">
    <property type="entry name" value="TBC"/>
    <property type="match status" value="1"/>
</dbReference>
<feature type="compositionally biased region" description="Gly residues" evidence="1">
    <location>
        <begin position="237"/>
        <end position="246"/>
    </location>
</feature>
<dbReference type="Gene3D" id="1.10.8.270">
    <property type="entry name" value="putative rabgap domain of human tbc1 domain family member 14 like domains"/>
    <property type="match status" value="1"/>
</dbReference>
<feature type="compositionally biased region" description="Low complexity" evidence="1">
    <location>
        <begin position="318"/>
        <end position="345"/>
    </location>
</feature>
<keyword evidence="4" id="KW-1185">Reference proteome</keyword>
<feature type="compositionally biased region" description="Polar residues" evidence="1">
    <location>
        <begin position="124"/>
        <end position="204"/>
    </location>
</feature>
<dbReference type="GO" id="GO:0031267">
    <property type="term" value="F:small GTPase binding"/>
    <property type="evidence" value="ECO:0007669"/>
    <property type="project" value="TreeGrafter"/>
</dbReference>
<dbReference type="KEGG" id="cci:CC1G_00588"/>
<dbReference type="Proteomes" id="UP000001861">
    <property type="component" value="Unassembled WGS sequence"/>
</dbReference>
<dbReference type="GeneID" id="6005838"/>
<name>A8N3R7_COPC7</name>
<feature type="compositionally biased region" description="Low complexity" evidence="1">
    <location>
        <begin position="516"/>
        <end position="530"/>
    </location>
</feature>
<dbReference type="InterPro" id="IPR000195">
    <property type="entry name" value="Rab-GAP-TBC_dom"/>
</dbReference>
<feature type="domain" description="Rab-GAP TBC" evidence="2">
    <location>
        <begin position="592"/>
        <end position="824"/>
    </location>
</feature>
<dbReference type="HOGENOM" id="CLU_014848_0_0_1"/>
<reference evidence="3 4" key="1">
    <citation type="journal article" date="2010" name="Proc. Natl. Acad. Sci. U.S.A.">
        <title>Insights into evolution of multicellular fungi from the assembled chromosomes of the mushroom Coprinopsis cinerea (Coprinus cinereus).</title>
        <authorList>
            <person name="Stajich J.E."/>
            <person name="Wilke S.K."/>
            <person name="Ahren D."/>
            <person name="Au C.H."/>
            <person name="Birren B.W."/>
            <person name="Borodovsky M."/>
            <person name="Burns C."/>
            <person name="Canback B."/>
            <person name="Casselton L.A."/>
            <person name="Cheng C.K."/>
            <person name="Deng J."/>
            <person name="Dietrich F.S."/>
            <person name="Fargo D.C."/>
            <person name="Farman M.L."/>
            <person name="Gathman A.C."/>
            <person name="Goldberg J."/>
            <person name="Guigo R."/>
            <person name="Hoegger P.J."/>
            <person name="Hooker J.B."/>
            <person name="Huggins A."/>
            <person name="James T.Y."/>
            <person name="Kamada T."/>
            <person name="Kilaru S."/>
            <person name="Kodira C."/>
            <person name="Kues U."/>
            <person name="Kupfer D."/>
            <person name="Kwan H.S."/>
            <person name="Lomsadze A."/>
            <person name="Li W."/>
            <person name="Lilly W.W."/>
            <person name="Ma L.J."/>
            <person name="Mackey A.J."/>
            <person name="Manning G."/>
            <person name="Martin F."/>
            <person name="Muraguchi H."/>
            <person name="Natvig D.O."/>
            <person name="Palmerini H."/>
            <person name="Ramesh M.A."/>
            <person name="Rehmeyer C.J."/>
            <person name="Roe B.A."/>
            <person name="Shenoy N."/>
            <person name="Stanke M."/>
            <person name="Ter-Hovhannisyan V."/>
            <person name="Tunlid A."/>
            <person name="Velagapudi R."/>
            <person name="Vision T.J."/>
            <person name="Zeng Q."/>
            <person name="Zolan M.E."/>
            <person name="Pukkila P.J."/>
        </authorList>
    </citation>
    <scope>NUCLEOTIDE SEQUENCE [LARGE SCALE GENOMIC DNA]</scope>
    <source>
        <strain evidence="4">Okayama-7 / 130 / ATCC MYA-4618 / FGSC 9003</strain>
    </source>
</reference>
<feature type="compositionally biased region" description="Low complexity" evidence="1">
    <location>
        <begin position="49"/>
        <end position="97"/>
    </location>
</feature>
<feature type="compositionally biased region" description="Polar residues" evidence="1">
    <location>
        <begin position="421"/>
        <end position="452"/>
    </location>
</feature>
<sequence>MSSRSSPVSSRSGTPVRPGANGYVAPSPVQSRSPSRNANPGHNAPAIDSRSPSRSQTPSSTLNPNMLSSPPSRPPSRVSLRQHAPSGQSSYHSQQQQKTASPAPSPIGISTSQSTSNHSREESGSTTSQTHSLDISQQSHQYSVSLAPSNQSHSNAYQHSNTSHQYPPSQYSSTSTGASQSQYQPSLSNGYYQSQAEYGGSTASGFEPRPSLLRDGSIGSRNGDKELPRTPSLLGIGANGRAGAGGSPPSSDQAQPRHSVGNRALQLHLLAVSGGATGGDRSVGGDGVGLGIRGSVTSGSGAGPDASPPPPPPPPSSMKPVSSPPRASSASASAAQTSTPRTSSSVHRHGHMSSPPGHSIRAKPSTVSLNPSLRPSLVPSAGEEPDAFHVRSTYAQLEVYGVKGDGFDEGVERTRAARTRVGSSVATPSPNASTSLSHSPDTSATSPDSNGHQPPHRTKSQVLADEAIADENEKKRELEPEEIRVLQSVDRYGFMSVTSHERLILLPSVPLLKPLSSGAGAPSSPPSNSTSPPPLKTLQSIPPPQTNPKENDRIEKWNRMLVPHQRDEGGNVQAWRVRPSKTSKLRRRVYKGVPDRWRAAVWEVLMCAYVAGHGGDVEGGGYDGNGNPNRPWQEVDTETIVRLTASPDAASAGVRQVERSAREYREGIERPSTYDVQIDLDVPRTVSGNILFKTRYGAGQRSLFHVLHAFSLTCPVCGYVQGMGPLAATLLSYLPPSLSYTCLLRLHTSYNMHTIFSPGFPGLLEAIYVQEQLTKTYMPAVYESFKRNTIGGTSYATKWYITMFANSVPFQMQLRLWDVFWLEGMDVFVAVAVGVLWVYKDQITSPHANFETILSLLSSFFVPEDEDVFMGWIEKMLCDRKIRGSMNQWRKEWKVLVESGKEVEALL</sequence>
<dbReference type="AlphaFoldDB" id="A8N3R7"/>
<dbReference type="InParanoid" id="A8N3R7"/>
<accession>A8N3R7</accession>
<dbReference type="VEuPathDB" id="FungiDB:CC1G_00588"/>
<dbReference type="OMA" id="GPWPKHD"/>
<dbReference type="Pfam" id="PF00566">
    <property type="entry name" value="RabGAP-TBC"/>
    <property type="match status" value="1"/>
</dbReference>
<dbReference type="PANTHER" id="PTHR47219:SF9">
    <property type="entry name" value="GTPASE ACTIVATING PROTEIN AND CENTROSOME-ASSOCIATED, ISOFORM B"/>
    <property type="match status" value="1"/>
</dbReference>
<comment type="caution">
    <text evidence="3">The sequence shown here is derived from an EMBL/GenBank/DDBJ whole genome shotgun (WGS) entry which is preliminary data.</text>
</comment>
<feature type="region of interest" description="Disordered" evidence="1">
    <location>
        <begin position="516"/>
        <end position="551"/>
    </location>
</feature>
<proteinExistence type="predicted"/>
<feature type="compositionally biased region" description="Low complexity" evidence="1">
    <location>
        <begin position="293"/>
        <end position="305"/>
    </location>
</feature>
<dbReference type="EMBL" id="AACS02000001">
    <property type="protein sequence ID" value="EAU92369.2"/>
    <property type="molecule type" value="Genomic_DNA"/>
</dbReference>
<dbReference type="OrthoDB" id="294251at2759"/>
<evidence type="ECO:0000256" key="1">
    <source>
        <dbReference type="SAM" id="MobiDB-lite"/>
    </source>
</evidence>
<dbReference type="RefSeq" id="XP_001829409.2">
    <property type="nucleotide sequence ID" value="XM_001829357.2"/>
</dbReference>
<feature type="compositionally biased region" description="Polar residues" evidence="1">
    <location>
        <begin position="28"/>
        <end position="40"/>
    </location>
</feature>
<feature type="region of interest" description="Disordered" evidence="1">
    <location>
        <begin position="399"/>
        <end position="479"/>
    </location>
</feature>
<feature type="compositionally biased region" description="Low complexity" evidence="1">
    <location>
        <begin position="1"/>
        <end position="18"/>
    </location>
</feature>
<feature type="compositionally biased region" description="Polar residues" evidence="1">
    <location>
        <begin position="98"/>
        <end position="117"/>
    </location>
</feature>
<feature type="compositionally biased region" description="Pro residues" evidence="1">
    <location>
        <begin position="531"/>
        <end position="546"/>
    </location>
</feature>
<evidence type="ECO:0000259" key="2">
    <source>
        <dbReference type="PROSITE" id="PS50086"/>
    </source>
</evidence>
<dbReference type="InterPro" id="IPR050302">
    <property type="entry name" value="Rab_GAP_TBC_domain"/>
</dbReference>
<evidence type="ECO:0000313" key="3">
    <source>
        <dbReference type="EMBL" id="EAU92369.2"/>
    </source>
</evidence>
<organism evidence="3 4">
    <name type="scientific">Coprinopsis cinerea (strain Okayama-7 / 130 / ATCC MYA-4618 / FGSC 9003)</name>
    <name type="common">Inky cap fungus</name>
    <name type="synonym">Hormographiella aspergillata</name>
    <dbReference type="NCBI Taxonomy" id="240176"/>
    <lineage>
        <taxon>Eukaryota</taxon>
        <taxon>Fungi</taxon>
        <taxon>Dikarya</taxon>
        <taxon>Basidiomycota</taxon>
        <taxon>Agaricomycotina</taxon>
        <taxon>Agaricomycetes</taxon>
        <taxon>Agaricomycetidae</taxon>
        <taxon>Agaricales</taxon>
        <taxon>Agaricineae</taxon>
        <taxon>Psathyrellaceae</taxon>
        <taxon>Coprinopsis</taxon>
    </lineage>
</organism>
<feature type="compositionally biased region" description="Gly residues" evidence="1">
    <location>
        <begin position="275"/>
        <end position="292"/>
    </location>
</feature>
<dbReference type="InterPro" id="IPR035969">
    <property type="entry name" value="Rab-GAP_TBC_sf"/>
</dbReference>